<gene>
    <name evidence="1" type="ORF">FB567DRAFT_401337</name>
</gene>
<keyword evidence="2" id="KW-1185">Reference proteome</keyword>
<comment type="caution">
    <text evidence="1">The sequence shown here is derived from an EMBL/GenBank/DDBJ whole genome shotgun (WGS) entry which is preliminary data.</text>
</comment>
<dbReference type="OrthoDB" id="309640at2759"/>
<reference evidence="1" key="1">
    <citation type="journal article" date="2021" name="Nat. Commun.">
        <title>Genetic determinants of endophytism in the Arabidopsis root mycobiome.</title>
        <authorList>
            <person name="Mesny F."/>
            <person name="Miyauchi S."/>
            <person name="Thiergart T."/>
            <person name="Pickel B."/>
            <person name="Atanasova L."/>
            <person name="Karlsson M."/>
            <person name="Huettel B."/>
            <person name="Barry K.W."/>
            <person name="Haridas S."/>
            <person name="Chen C."/>
            <person name="Bauer D."/>
            <person name="Andreopoulos W."/>
            <person name="Pangilinan J."/>
            <person name="LaButti K."/>
            <person name="Riley R."/>
            <person name="Lipzen A."/>
            <person name="Clum A."/>
            <person name="Drula E."/>
            <person name="Henrissat B."/>
            <person name="Kohler A."/>
            <person name="Grigoriev I.V."/>
            <person name="Martin F.M."/>
            <person name="Hacquard S."/>
        </authorList>
    </citation>
    <scope>NUCLEOTIDE SEQUENCE</scope>
    <source>
        <strain evidence="1">MPI-SDFR-AT-0120</strain>
    </source>
</reference>
<dbReference type="AlphaFoldDB" id="A0A8K0R410"/>
<sequence length="409" mass="45774">GMTIDEKWLTNPNKMAHDIALKRPGKVTKRALQASVKEPEYALRDVEIRDGIWQIMDQIEKLTENYFAGVCPQASLGQLPPELFAQFTPESAKIIGCVASGGPGGVQDWHDLFLYEPQRRALAAAIIGNVLIEQVFYHIFFGGSQTHIDTMMDLQIKHRNEDAFDRTIHYATYITSILNPPSTKSPTLPPNFANHTNHITAVLITHLAPIATLINPNFNPKSLIPALHPIVAQAGLLSLSMRLDSRTAYHFDPMFKGDTFDGKRMECINSEAMAQRNPHTPDNELGLTAAEKRRRAGLSAHEKRRSKGDVALTQICIMNGLTAFRLGGWETPVSTSQDPVFEEQKYARRGVRSRMLVRGVVYCRWGRARRFRDGKADDDEKSHGVGWKGGFKEFGDAEGVVDWVGLERE</sequence>
<evidence type="ECO:0000313" key="2">
    <source>
        <dbReference type="Proteomes" id="UP000813461"/>
    </source>
</evidence>
<name>A0A8K0R410_9PLEO</name>
<feature type="non-terminal residue" evidence="1">
    <location>
        <position position="1"/>
    </location>
</feature>
<dbReference type="Proteomes" id="UP000813461">
    <property type="component" value="Unassembled WGS sequence"/>
</dbReference>
<protein>
    <submittedName>
        <fullName evidence="1">Uncharacterized protein</fullName>
    </submittedName>
</protein>
<organism evidence="1 2">
    <name type="scientific">Paraphoma chrysanthemicola</name>
    <dbReference type="NCBI Taxonomy" id="798071"/>
    <lineage>
        <taxon>Eukaryota</taxon>
        <taxon>Fungi</taxon>
        <taxon>Dikarya</taxon>
        <taxon>Ascomycota</taxon>
        <taxon>Pezizomycotina</taxon>
        <taxon>Dothideomycetes</taxon>
        <taxon>Pleosporomycetidae</taxon>
        <taxon>Pleosporales</taxon>
        <taxon>Pleosporineae</taxon>
        <taxon>Phaeosphaeriaceae</taxon>
        <taxon>Paraphoma</taxon>
    </lineage>
</organism>
<accession>A0A8K0R410</accession>
<dbReference type="EMBL" id="JAGMVJ010000011">
    <property type="protein sequence ID" value="KAH7086509.1"/>
    <property type="molecule type" value="Genomic_DNA"/>
</dbReference>
<evidence type="ECO:0000313" key="1">
    <source>
        <dbReference type="EMBL" id="KAH7086509.1"/>
    </source>
</evidence>
<proteinExistence type="predicted"/>
<feature type="non-terminal residue" evidence="1">
    <location>
        <position position="409"/>
    </location>
</feature>